<proteinExistence type="predicted"/>
<dbReference type="InterPro" id="IPR043502">
    <property type="entry name" value="DNA/RNA_pol_sf"/>
</dbReference>
<dbReference type="GO" id="GO:0004523">
    <property type="term" value="F:RNA-DNA hybrid ribonuclease activity"/>
    <property type="evidence" value="ECO:0007669"/>
    <property type="project" value="InterPro"/>
</dbReference>
<evidence type="ECO:0000313" key="3">
    <source>
        <dbReference type="EMBL" id="SPC78740.1"/>
    </source>
</evidence>
<feature type="domain" description="RNase H type-1" evidence="2">
    <location>
        <begin position="758"/>
        <end position="870"/>
    </location>
</feature>
<reference evidence="3" key="1">
    <citation type="submission" date="2018-02" db="EMBL/GenBank/DDBJ databases">
        <authorList>
            <person name="Cohen D.B."/>
            <person name="Kent A.D."/>
        </authorList>
    </citation>
    <scope>NUCLEOTIDE SEQUENCE</scope>
</reference>
<dbReference type="PANTHER" id="PTHR33116">
    <property type="entry name" value="REVERSE TRANSCRIPTASE ZINC-BINDING DOMAIN-CONTAINING PROTEIN-RELATED-RELATED"/>
    <property type="match status" value="1"/>
</dbReference>
<dbReference type="Pfam" id="PF00078">
    <property type="entry name" value="RVT_1"/>
    <property type="match status" value="1"/>
</dbReference>
<dbReference type="InterPro" id="IPR044730">
    <property type="entry name" value="RNase_H-like_dom_plant"/>
</dbReference>
<dbReference type="Pfam" id="PF13456">
    <property type="entry name" value="RVT_3"/>
    <property type="match status" value="1"/>
</dbReference>
<dbReference type="InterPro" id="IPR000477">
    <property type="entry name" value="RT_dom"/>
</dbReference>
<sequence length="938" mass="106421">MRLWRMPEYDPLEGAHDMVLAKKVQKVRKGFIVWNKKVFGFSKVRIKEIESKIGQIQDLPPTKENLELEAALHLEANEWMEREEIKWKQKSRELWLKEGDRNSKFFHLSTLIRRHRNFIAEIHLDNGHWIHSRDDIDAYFKYEFQKLFSTSNPQIPPLLECLTTPSITELENAKLIKIPEQFEIRETIWEMYPLKTHGSDRHPGIFFKQYWPTIGPQVGACNFNHFSPISLCNFYYKIIAKIIVNRMRPLLSKIIDPAQTAFVPNRWIAENIVLLQEEFITSTLKAFGFSPSFTNLIYQCISSAKFTLFLNGSTSASFTPSKGIRQGLFSGVRLSPGGPCISMLSYADDVIFFCGAKVVDVEALMTCVNTFCSWLGLSINIDKSGLFSSKGVHSQFSCQIRNMWCFKQLSREVMYLGLPMFLSSSKIKDFSFLKDKLRSRVFGWKSKCLSWVGRTTLIKLVAQATLIYGMSVFKLPKGLCVDLDAILRKFWWSPHTEGNSFFTPIAWSSLCKPFSDGGLGFRKFECFNEAMLSKLAWWILSDRDSFCVKVLRGKYKVRFNWLSCNPTKSSSFAWKGIESTRSLLAKGACRLVGNGVNTLVWEDPWIPSLPGFVPLPRSSNDPPCSLVVAQLMDDGRNGWNMDKLSLYFDDNTVATILNFPSNNWDIQDLWIWLHAPNGQLTVKSAFKELNNNYGNALWLEFCDAAIINQQIHSHFKEFWAGRKPKSETLPSFVHQPIKTTWAAPSLGTIKVNCDAAIGPNFSSIAVVARDWRGILVLALSKKAKTTIPLQAEAEAILWAIQLVGDSFWPLVIFESDSLSCIDALRGESLNYSWRISGCISRILLYSDTNPGWSFSWTKRETNVAPHMLASQFSNLVMQGEEGMEVEGSGEKAKVSYAFGKDANVKVMEAKLVVDLGSVGVESGVVVRNGMGMLCWKNG</sequence>
<dbReference type="CDD" id="cd06222">
    <property type="entry name" value="RNase_H_like"/>
    <property type="match status" value="1"/>
</dbReference>
<organism evidence="3">
    <name type="scientific">Fagus sylvatica</name>
    <name type="common">Beechnut</name>
    <dbReference type="NCBI Taxonomy" id="28930"/>
    <lineage>
        <taxon>Eukaryota</taxon>
        <taxon>Viridiplantae</taxon>
        <taxon>Streptophyta</taxon>
        <taxon>Embryophyta</taxon>
        <taxon>Tracheophyta</taxon>
        <taxon>Spermatophyta</taxon>
        <taxon>Magnoliopsida</taxon>
        <taxon>eudicotyledons</taxon>
        <taxon>Gunneridae</taxon>
        <taxon>Pentapetalae</taxon>
        <taxon>rosids</taxon>
        <taxon>fabids</taxon>
        <taxon>Fagales</taxon>
        <taxon>Fagaceae</taxon>
        <taxon>Fagus</taxon>
    </lineage>
</organism>
<name>A0A2N9EVL1_FAGSY</name>
<dbReference type="EMBL" id="OIVN01000347">
    <property type="protein sequence ID" value="SPC78740.1"/>
    <property type="molecule type" value="Genomic_DNA"/>
</dbReference>
<evidence type="ECO:0008006" key="4">
    <source>
        <dbReference type="Google" id="ProtNLM"/>
    </source>
</evidence>
<dbReference type="PANTHER" id="PTHR33116:SF86">
    <property type="entry name" value="REVERSE TRANSCRIPTASE DOMAIN-CONTAINING PROTEIN"/>
    <property type="match status" value="1"/>
</dbReference>
<dbReference type="InterPro" id="IPR036397">
    <property type="entry name" value="RNaseH_sf"/>
</dbReference>
<dbReference type="Gene3D" id="3.30.420.10">
    <property type="entry name" value="Ribonuclease H-like superfamily/Ribonuclease H"/>
    <property type="match status" value="1"/>
</dbReference>
<evidence type="ECO:0000259" key="1">
    <source>
        <dbReference type="Pfam" id="PF00078"/>
    </source>
</evidence>
<dbReference type="SUPFAM" id="SSF56672">
    <property type="entry name" value="DNA/RNA polymerases"/>
    <property type="match status" value="1"/>
</dbReference>
<dbReference type="GO" id="GO:0003676">
    <property type="term" value="F:nucleic acid binding"/>
    <property type="evidence" value="ECO:0007669"/>
    <property type="project" value="InterPro"/>
</dbReference>
<feature type="domain" description="Reverse transcriptase" evidence="1">
    <location>
        <begin position="228"/>
        <end position="418"/>
    </location>
</feature>
<protein>
    <recommendedName>
        <fullName evidence="4">Reverse transcriptase domain-containing protein</fullName>
    </recommendedName>
</protein>
<dbReference type="SUPFAM" id="SSF53098">
    <property type="entry name" value="Ribonuclease H-like"/>
    <property type="match status" value="1"/>
</dbReference>
<dbReference type="InterPro" id="IPR002156">
    <property type="entry name" value="RNaseH_domain"/>
</dbReference>
<evidence type="ECO:0000259" key="2">
    <source>
        <dbReference type="Pfam" id="PF13456"/>
    </source>
</evidence>
<dbReference type="AlphaFoldDB" id="A0A2N9EVL1"/>
<dbReference type="InterPro" id="IPR012337">
    <property type="entry name" value="RNaseH-like_sf"/>
</dbReference>
<accession>A0A2N9EVL1</accession>
<gene>
    <name evidence="3" type="ORF">FSB_LOCUS6622</name>
</gene>